<protein>
    <submittedName>
        <fullName evidence="3">ATP-binding protein</fullName>
    </submittedName>
</protein>
<feature type="domain" description="HD-CE" evidence="2">
    <location>
        <begin position="153"/>
        <end position="367"/>
    </location>
</feature>
<gene>
    <name evidence="3" type="ORF">KOI35_17670</name>
</gene>
<comment type="caution">
    <text evidence="3">The sequence shown here is derived from an EMBL/GenBank/DDBJ whole genome shotgun (WGS) entry which is preliminary data.</text>
</comment>
<evidence type="ECO:0000259" key="2">
    <source>
        <dbReference type="Pfam" id="PF24391"/>
    </source>
</evidence>
<keyword evidence="1" id="KW-0175">Coiled coil</keyword>
<proteinExistence type="predicted"/>
<reference evidence="3 4" key="1">
    <citation type="submission" date="2021-06" db="EMBL/GenBank/DDBJ databases">
        <title>Actinoplanes lichenicola sp. nov., and Actinoplanes ovalisporus sp. nov., isolated from lichen in Thailand.</title>
        <authorList>
            <person name="Saeng-In P."/>
            <person name="Kanchanasin P."/>
            <person name="Yuki M."/>
            <person name="Kudo T."/>
            <person name="Ohkuma M."/>
            <person name="Phongsopitanun W."/>
            <person name="Tanasupawat S."/>
        </authorList>
    </citation>
    <scope>NUCLEOTIDE SEQUENCE [LARGE SCALE GENOMIC DNA]</scope>
    <source>
        <strain evidence="3 4">NBRC 110975</strain>
    </source>
</reference>
<evidence type="ECO:0000313" key="4">
    <source>
        <dbReference type="Proteomes" id="UP001519654"/>
    </source>
</evidence>
<name>A0ABS5YPE7_9ACTN</name>
<dbReference type="InterPro" id="IPR056471">
    <property type="entry name" value="HD-CE"/>
</dbReference>
<dbReference type="SUPFAM" id="SSF55874">
    <property type="entry name" value="ATPase domain of HSP90 chaperone/DNA topoisomerase II/histidine kinase"/>
    <property type="match status" value="1"/>
</dbReference>
<keyword evidence="4" id="KW-1185">Reference proteome</keyword>
<dbReference type="RefSeq" id="WP_215788549.1">
    <property type="nucleotide sequence ID" value="NZ_JAHKKG010000005.1"/>
</dbReference>
<feature type="coiled-coil region" evidence="1">
    <location>
        <begin position="355"/>
        <end position="382"/>
    </location>
</feature>
<dbReference type="Pfam" id="PF24391">
    <property type="entry name" value="HD-CE"/>
    <property type="match status" value="1"/>
</dbReference>
<accession>A0ABS5YPE7</accession>
<evidence type="ECO:0000256" key="1">
    <source>
        <dbReference type="SAM" id="Coils"/>
    </source>
</evidence>
<dbReference type="GO" id="GO:0005524">
    <property type="term" value="F:ATP binding"/>
    <property type="evidence" value="ECO:0007669"/>
    <property type="project" value="UniProtKB-KW"/>
</dbReference>
<sequence>MPVDDDIRTQAGLAAAMAELRKSAGLSLGAIAARRTPSGDGISKTTASNIVTPGRDLPSEVSLRCFLHACRVTGADADRWLAVLAALRERPGPIPIPRAGAVPAGPAGRAWDELLTLPLVRRARDLSPGAFGQLRELVDRMAGILAEPYETAPAYIRHDVDHAIEVVRRQGDLLGAGLRHLSPREAHLLILGAFAHDLGRSPASGPPAPARIARYLDEHPDGTPEDYAIWDSAWRLSSVLHTVDGALLEWDRVPFRDVLAAICSGHGLPGAFLDVDVRFCATLLRLATRLELCGVRRADDIFRRLGIDRRETPRLGPDDVEWNAYVRGLRVTSRPSGRRDYEVRVDAVPLRPVVEFDLREMLDELERDLGAAQDERMMWTARWADLPLPRAVDRSGIQGVGYTYEKLAFELARDDVLELFTGARLYGNPDVFVRELFQNAVDAVRLRELFDGRPCGGGIAISTWEDEGSIWFRIDDDGVGMDRHTIREYFLQVGRSYYNSADLRRELRRGGRAGAGFGAISRFGIGIMSCFLLGDRIEVSTLRGADGGTPLRLSLSKQEDFVVLRQAGQGYDPLPARPGEPVVDFRETPGTTVVVHIDAAKHDVRTENFLEQAARYHFDAAISLTLNGVTHPGRFVDRPLLERPRSEILDFADLSREPDTTPCFRGRLQVWAVPVDLSAFSPDPRVRGQLVAYGTVMEGPAPATMLDLWPKHIQDAIGPKLRAALAGLKIDVSVRLSDESHHVSVRSEHSTLREVRSAVGPFPRGELDRSVVGALRKILGKPKDVDQYNAFSMWNSAETTVLQVSRELDVTGWLGHNGVTLPRSGEVLGVGGTIDHDVLAFQGHVALSDDLRPDLTLDREEIQHLSFALDAAVNLAIRRALASVAPPELQRAVDGSNRFRPSLHGHDRTNLGVILDVIEADPEGWARERLFQVGDRWLTVDEIAEKATESPVAIENVNPRFWSSGGSLISEFMTQGLAQQRLNVRWRTATVHGYEQRRYVVVDGGRPPQWPGLRHFPPFTFLHDPAEPALQTAEGPLNLDHPLSRWVVSRAPELVEAAPGHFARIGDAIHDLANIWRVRPDEGLQGRAFRNRAMPALAEFLDGRDPDVLFVRTETRIIFLAALRQALIRAARAVPHLAPPEEVMRWLVEEIRAGLAQH</sequence>
<dbReference type="Gene3D" id="3.30.565.10">
    <property type="entry name" value="Histidine kinase-like ATPase, C-terminal domain"/>
    <property type="match status" value="1"/>
</dbReference>
<dbReference type="InterPro" id="IPR020575">
    <property type="entry name" value="Hsp90_N"/>
</dbReference>
<evidence type="ECO:0000313" key="3">
    <source>
        <dbReference type="EMBL" id="MBU2665337.1"/>
    </source>
</evidence>
<keyword evidence="3" id="KW-0547">Nucleotide-binding</keyword>
<dbReference type="InterPro" id="IPR036890">
    <property type="entry name" value="HATPase_C_sf"/>
</dbReference>
<dbReference type="EMBL" id="JAHKKG010000005">
    <property type="protein sequence ID" value="MBU2665337.1"/>
    <property type="molecule type" value="Genomic_DNA"/>
</dbReference>
<dbReference type="PRINTS" id="PR00775">
    <property type="entry name" value="HEATSHOCK90"/>
</dbReference>
<organism evidence="3 4">
    <name type="scientific">Paractinoplanes bogorensis</name>
    <dbReference type="NCBI Taxonomy" id="1610840"/>
    <lineage>
        <taxon>Bacteria</taxon>
        <taxon>Bacillati</taxon>
        <taxon>Actinomycetota</taxon>
        <taxon>Actinomycetes</taxon>
        <taxon>Micromonosporales</taxon>
        <taxon>Micromonosporaceae</taxon>
        <taxon>Paractinoplanes</taxon>
    </lineage>
</organism>
<keyword evidence="3" id="KW-0067">ATP-binding</keyword>
<dbReference type="Proteomes" id="UP001519654">
    <property type="component" value="Unassembled WGS sequence"/>
</dbReference>